<evidence type="ECO:0000313" key="6">
    <source>
        <dbReference type="EMBL" id="TVU07161.1"/>
    </source>
</evidence>
<dbReference type="Gramene" id="TVU07139">
    <property type="protein sequence ID" value="TVU07139"/>
    <property type="gene ID" value="EJB05_47181"/>
</dbReference>
<dbReference type="AlphaFoldDB" id="A0A5J9T9A4"/>
<dbReference type="OrthoDB" id="1912459at2759"/>
<dbReference type="GO" id="GO:0005634">
    <property type="term" value="C:nucleus"/>
    <property type="evidence" value="ECO:0007669"/>
    <property type="project" value="UniProtKB-SubCell"/>
</dbReference>
<feature type="domain" description="Mediator complex subunit 15 KIX" evidence="4">
    <location>
        <begin position="15"/>
        <end position="95"/>
    </location>
</feature>
<evidence type="ECO:0000256" key="2">
    <source>
        <dbReference type="ARBA" id="ARBA00023242"/>
    </source>
</evidence>
<feature type="region of interest" description="Disordered" evidence="3">
    <location>
        <begin position="114"/>
        <end position="133"/>
    </location>
</feature>
<dbReference type="InterPro" id="IPR036529">
    <property type="entry name" value="KIX_dom_sf"/>
</dbReference>
<feature type="region of interest" description="Disordered" evidence="3">
    <location>
        <begin position="223"/>
        <end position="274"/>
    </location>
</feature>
<dbReference type="GO" id="GO:0003713">
    <property type="term" value="F:transcription coactivator activity"/>
    <property type="evidence" value="ECO:0007669"/>
    <property type="project" value="InterPro"/>
</dbReference>
<dbReference type="EMBL" id="RWGY01000045">
    <property type="protein sequence ID" value="TVU07161.1"/>
    <property type="molecule type" value="Genomic_DNA"/>
</dbReference>
<feature type="region of interest" description="Disordered" evidence="3">
    <location>
        <begin position="1"/>
        <end position="22"/>
    </location>
</feature>
<dbReference type="Pfam" id="PF16987">
    <property type="entry name" value="KIX_2"/>
    <property type="match status" value="1"/>
</dbReference>
<dbReference type="FunFam" id="1.10.246.20:FF:000003">
    <property type="entry name" value="Mediator of RNA polymerase II transcription subunit 15a"/>
    <property type="match status" value="1"/>
</dbReference>
<dbReference type="InterPro" id="IPR036546">
    <property type="entry name" value="MED15_KIX"/>
</dbReference>
<comment type="caution">
    <text evidence="6">The sequence shown here is derived from an EMBL/GenBank/DDBJ whole genome shotgun (WGS) entry which is preliminary data.</text>
</comment>
<dbReference type="SUPFAM" id="SSF47040">
    <property type="entry name" value="Kix domain of CBP (creb binding protein)"/>
    <property type="match status" value="1"/>
</dbReference>
<sequence>MDNAPGAGPAGDAGGDWRTRLQPEARRRIVNKIMETLKKHLPVTVPEGLSELEKIAVRFEDKIYTAATDQSDYLRKISLKMLSMDGHSRANAQQNPQNAQVVQNQRYLEMENQSVSGALSGSTSRTSHPGAGASKEELYQMNKALKDQYLEGISDLYEISKKLPVVNHMTPQEPTNKHEEVKSFKSMMERSLHSLEINKSRVQPSLEESIPMYKRQITSIVDSEEWTPEKKFQQSSGQAPSSSSSETQQAPGTLSPERSNVKRLRPFLNDGIHN</sequence>
<dbReference type="Gramene" id="TVU07161">
    <property type="protein sequence ID" value="TVU07161"/>
    <property type="gene ID" value="EJB05_47203"/>
</dbReference>
<dbReference type="Proteomes" id="UP000324897">
    <property type="component" value="Unassembled WGS sequence"/>
</dbReference>
<organism evidence="6 7">
    <name type="scientific">Eragrostis curvula</name>
    <name type="common">weeping love grass</name>
    <dbReference type="NCBI Taxonomy" id="38414"/>
    <lineage>
        <taxon>Eukaryota</taxon>
        <taxon>Viridiplantae</taxon>
        <taxon>Streptophyta</taxon>
        <taxon>Embryophyta</taxon>
        <taxon>Tracheophyta</taxon>
        <taxon>Spermatophyta</taxon>
        <taxon>Magnoliopsida</taxon>
        <taxon>Liliopsida</taxon>
        <taxon>Poales</taxon>
        <taxon>Poaceae</taxon>
        <taxon>PACMAD clade</taxon>
        <taxon>Chloridoideae</taxon>
        <taxon>Eragrostideae</taxon>
        <taxon>Eragrostidinae</taxon>
        <taxon>Eragrostis</taxon>
    </lineage>
</organism>
<protein>
    <recommendedName>
        <fullName evidence="4">Mediator complex subunit 15 KIX domain-containing protein</fullName>
    </recommendedName>
</protein>
<evidence type="ECO:0000313" key="7">
    <source>
        <dbReference type="Proteomes" id="UP000324897"/>
    </source>
</evidence>
<dbReference type="PANTHER" id="PTHR33137">
    <property type="entry name" value="MEDIATOR OF RNA POLYMERASE II TRANSCRIPTION SUBUNIT 15A-RELATED"/>
    <property type="match status" value="1"/>
</dbReference>
<feature type="compositionally biased region" description="Polar residues" evidence="3">
    <location>
        <begin position="114"/>
        <end position="127"/>
    </location>
</feature>
<accession>A0A5J9T9A4</accession>
<evidence type="ECO:0000256" key="1">
    <source>
        <dbReference type="ARBA" id="ARBA00004123"/>
    </source>
</evidence>
<keyword evidence="7" id="KW-1185">Reference proteome</keyword>
<gene>
    <name evidence="5" type="ORF">EJB05_47181</name>
    <name evidence="6" type="ORF">EJB05_47203</name>
</gene>
<name>A0A5J9T9A4_9POAL</name>
<dbReference type="GO" id="GO:0031490">
    <property type="term" value="F:chromatin DNA binding"/>
    <property type="evidence" value="ECO:0007669"/>
    <property type="project" value="InterPro"/>
</dbReference>
<evidence type="ECO:0000259" key="4">
    <source>
        <dbReference type="Pfam" id="PF16987"/>
    </source>
</evidence>
<dbReference type="Gene3D" id="1.10.246.20">
    <property type="entry name" value="Coactivator CBP, KIX domain"/>
    <property type="match status" value="1"/>
</dbReference>
<dbReference type="PANTHER" id="PTHR33137:SF4">
    <property type="entry name" value="MEDIATOR OF RNA POLYMERASE II TRANSCRIPTION SUBUNIT 15A-RELATED"/>
    <property type="match status" value="1"/>
</dbReference>
<evidence type="ECO:0000256" key="3">
    <source>
        <dbReference type="SAM" id="MobiDB-lite"/>
    </source>
</evidence>
<reference evidence="6 7" key="1">
    <citation type="journal article" date="2019" name="Sci. Rep.">
        <title>A high-quality genome of Eragrostis curvula grass provides insights into Poaceae evolution and supports new strategies to enhance forage quality.</title>
        <authorList>
            <person name="Carballo J."/>
            <person name="Santos B.A.C.M."/>
            <person name="Zappacosta D."/>
            <person name="Garbus I."/>
            <person name="Selva J.P."/>
            <person name="Gallo C.A."/>
            <person name="Diaz A."/>
            <person name="Albertini E."/>
            <person name="Caccamo M."/>
            <person name="Echenique V."/>
        </authorList>
    </citation>
    <scope>NUCLEOTIDE SEQUENCE [LARGE SCALE GENOMIC DNA]</scope>
    <source>
        <strain evidence="7">cv. Victoria</strain>
        <tissue evidence="6">Leaf</tissue>
    </source>
</reference>
<keyword evidence="2" id="KW-0539">Nucleus</keyword>
<proteinExistence type="predicted"/>
<dbReference type="EMBL" id="RWGY01000045">
    <property type="protein sequence ID" value="TVU07139.1"/>
    <property type="molecule type" value="Genomic_DNA"/>
</dbReference>
<feature type="compositionally biased region" description="Low complexity" evidence="3">
    <location>
        <begin position="233"/>
        <end position="249"/>
    </location>
</feature>
<comment type="subcellular location">
    <subcellularLocation>
        <location evidence="1">Nucleus</location>
    </subcellularLocation>
</comment>
<dbReference type="InterPro" id="IPR044661">
    <property type="entry name" value="MED15a/b/c-like"/>
</dbReference>
<evidence type="ECO:0000313" key="5">
    <source>
        <dbReference type="EMBL" id="TVU07139.1"/>
    </source>
</evidence>